<evidence type="ECO:0000256" key="1">
    <source>
        <dbReference type="SAM" id="MobiDB-lite"/>
    </source>
</evidence>
<organism evidence="2 3">
    <name type="scientific">Diploptera punctata</name>
    <name type="common">Pacific beetle cockroach</name>
    <dbReference type="NCBI Taxonomy" id="6984"/>
    <lineage>
        <taxon>Eukaryota</taxon>
        <taxon>Metazoa</taxon>
        <taxon>Ecdysozoa</taxon>
        <taxon>Arthropoda</taxon>
        <taxon>Hexapoda</taxon>
        <taxon>Insecta</taxon>
        <taxon>Pterygota</taxon>
        <taxon>Neoptera</taxon>
        <taxon>Polyneoptera</taxon>
        <taxon>Dictyoptera</taxon>
        <taxon>Blattodea</taxon>
        <taxon>Blaberoidea</taxon>
        <taxon>Blaberidae</taxon>
        <taxon>Diplopterinae</taxon>
        <taxon>Diploptera</taxon>
    </lineage>
</organism>
<feature type="region of interest" description="Disordered" evidence="1">
    <location>
        <begin position="1"/>
        <end position="50"/>
    </location>
</feature>
<reference evidence="2" key="1">
    <citation type="journal article" date="2023" name="IScience">
        <title>Live-bearing cockroach genome reveals convergent evolutionary mechanisms linked to viviparity in insects and beyond.</title>
        <authorList>
            <person name="Fouks B."/>
            <person name="Harrison M.C."/>
            <person name="Mikhailova A.A."/>
            <person name="Marchal E."/>
            <person name="English S."/>
            <person name="Carruthers M."/>
            <person name="Jennings E.C."/>
            <person name="Chiamaka E.L."/>
            <person name="Frigard R.A."/>
            <person name="Pippel M."/>
            <person name="Attardo G.M."/>
            <person name="Benoit J.B."/>
            <person name="Bornberg-Bauer E."/>
            <person name="Tobe S.S."/>
        </authorList>
    </citation>
    <scope>NUCLEOTIDE SEQUENCE</scope>
    <source>
        <strain evidence="2">Stay&amp;Tobe</strain>
    </source>
</reference>
<evidence type="ECO:0000313" key="3">
    <source>
        <dbReference type="Proteomes" id="UP001233999"/>
    </source>
</evidence>
<comment type="caution">
    <text evidence="2">The sequence shown here is derived from an EMBL/GenBank/DDBJ whole genome shotgun (WGS) entry which is preliminary data.</text>
</comment>
<gene>
    <name evidence="2" type="ORF">L9F63_003123</name>
</gene>
<sequence>TVSSSLLDHKGKYSSMKSQRSLGTEHSSLKRSQRQYSRRWFDHKEQNTSR</sequence>
<accession>A0AAD8E9S1</accession>
<reference evidence="2" key="2">
    <citation type="submission" date="2023-05" db="EMBL/GenBank/DDBJ databases">
        <authorList>
            <person name="Fouks B."/>
        </authorList>
    </citation>
    <scope>NUCLEOTIDE SEQUENCE</scope>
    <source>
        <strain evidence="2">Stay&amp;Tobe</strain>
        <tissue evidence="2">Testes</tissue>
    </source>
</reference>
<dbReference type="Proteomes" id="UP001233999">
    <property type="component" value="Unassembled WGS sequence"/>
</dbReference>
<proteinExistence type="predicted"/>
<keyword evidence="3" id="KW-1185">Reference proteome</keyword>
<protein>
    <submittedName>
        <fullName evidence="2">Uncharacterized protein</fullName>
    </submittedName>
</protein>
<feature type="compositionally biased region" description="Basic and acidic residues" evidence="1">
    <location>
        <begin position="39"/>
        <end position="50"/>
    </location>
</feature>
<dbReference type="AlphaFoldDB" id="A0AAD8E9S1"/>
<feature type="non-terminal residue" evidence="2">
    <location>
        <position position="1"/>
    </location>
</feature>
<feature type="compositionally biased region" description="Polar residues" evidence="1">
    <location>
        <begin position="15"/>
        <end position="26"/>
    </location>
</feature>
<evidence type="ECO:0000313" key="2">
    <source>
        <dbReference type="EMBL" id="KAJ9582565.1"/>
    </source>
</evidence>
<name>A0AAD8E9S1_DIPPU</name>
<dbReference type="EMBL" id="JASPKZ010007795">
    <property type="protein sequence ID" value="KAJ9582565.1"/>
    <property type="molecule type" value="Genomic_DNA"/>
</dbReference>